<sequence length="96" mass="10968">MRNLDEPALPPHIRRDWDKMHRMKTFLEKTFGPTELAIVETALGEWIDEANVERQSPEAELAAAIVINLFREGNDTVPAMRKAISAHRGLNDLRHP</sequence>
<evidence type="ECO:0000313" key="2">
    <source>
        <dbReference type="Proteomes" id="UP000311605"/>
    </source>
</evidence>
<organism evidence="1 2">
    <name type="scientific">Aliirhizobium smilacinae</name>
    <dbReference type="NCBI Taxonomy" id="1395944"/>
    <lineage>
        <taxon>Bacteria</taxon>
        <taxon>Pseudomonadati</taxon>
        <taxon>Pseudomonadota</taxon>
        <taxon>Alphaproteobacteria</taxon>
        <taxon>Hyphomicrobiales</taxon>
        <taxon>Rhizobiaceae</taxon>
        <taxon>Aliirhizobium</taxon>
    </lineage>
</organism>
<dbReference type="AlphaFoldDB" id="A0A5C4XH51"/>
<protein>
    <submittedName>
        <fullName evidence="1">Uncharacterized protein</fullName>
    </submittedName>
</protein>
<accession>A0A5C4XH51</accession>
<proteinExistence type="predicted"/>
<gene>
    <name evidence="1" type="ORF">FHP24_21740</name>
</gene>
<dbReference type="EMBL" id="VDMN01000005">
    <property type="protein sequence ID" value="TNM61874.1"/>
    <property type="molecule type" value="Genomic_DNA"/>
</dbReference>
<evidence type="ECO:0000313" key="1">
    <source>
        <dbReference type="EMBL" id="TNM61874.1"/>
    </source>
</evidence>
<keyword evidence="2" id="KW-1185">Reference proteome</keyword>
<dbReference type="OrthoDB" id="8391094at2"/>
<reference evidence="1 2" key="1">
    <citation type="submission" date="2019-06" db="EMBL/GenBank/DDBJ databases">
        <title>The draft genome of Rhizobium smilacinae PTYR-5.</title>
        <authorList>
            <person name="Liu L."/>
            <person name="Li L."/>
            <person name="Zhang X."/>
        </authorList>
    </citation>
    <scope>NUCLEOTIDE SEQUENCE [LARGE SCALE GENOMIC DNA]</scope>
    <source>
        <strain evidence="1 2">PTYR-5</strain>
    </source>
</reference>
<dbReference type="RefSeq" id="WP_139678321.1">
    <property type="nucleotide sequence ID" value="NZ_VDMN01000005.1"/>
</dbReference>
<name>A0A5C4XH51_9HYPH</name>
<dbReference type="Proteomes" id="UP000311605">
    <property type="component" value="Unassembled WGS sequence"/>
</dbReference>
<comment type="caution">
    <text evidence="1">The sequence shown here is derived from an EMBL/GenBank/DDBJ whole genome shotgun (WGS) entry which is preliminary data.</text>
</comment>